<proteinExistence type="predicted"/>
<feature type="compositionally biased region" description="Low complexity" evidence="1">
    <location>
        <begin position="225"/>
        <end position="236"/>
    </location>
</feature>
<dbReference type="EMBL" id="KB468124">
    <property type="protein sequence ID" value="PCH42217.1"/>
    <property type="molecule type" value="Genomic_DNA"/>
</dbReference>
<dbReference type="OMA" id="WEPPCED"/>
<dbReference type="AlphaFoldDB" id="A0A2H3K1D7"/>
<dbReference type="Proteomes" id="UP000218811">
    <property type="component" value="Unassembled WGS sequence"/>
</dbReference>
<evidence type="ECO:0000313" key="2">
    <source>
        <dbReference type="EMBL" id="PCH42217.1"/>
    </source>
</evidence>
<name>A0A2H3K1D7_WOLCO</name>
<keyword evidence="3" id="KW-1185">Reference proteome</keyword>
<evidence type="ECO:0000256" key="1">
    <source>
        <dbReference type="SAM" id="MobiDB-lite"/>
    </source>
</evidence>
<feature type="compositionally biased region" description="Basic and acidic residues" evidence="1">
    <location>
        <begin position="31"/>
        <end position="40"/>
    </location>
</feature>
<evidence type="ECO:0000313" key="3">
    <source>
        <dbReference type="Proteomes" id="UP000218811"/>
    </source>
</evidence>
<accession>A0A2H3K1D7</accession>
<feature type="region of interest" description="Disordered" evidence="1">
    <location>
        <begin position="225"/>
        <end position="256"/>
    </location>
</feature>
<protein>
    <submittedName>
        <fullName evidence="2">Uncharacterized protein</fullName>
    </submittedName>
</protein>
<organism evidence="2 3">
    <name type="scientific">Wolfiporia cocos (strain MD-104)</name>
    <name type="common">Brown rot fungus</name>
    <dbReference type="NCBI Taxonomy" id="742152"/>
    <lineage>
        <taxon>Eukaryota</taxon>
        <taxon>Fungi</taxon>
        <taxon>Dikarya</taxon>
        <taxon>Basidiomycota</taxon>
        <taxon>Agaricomycotina</taxon>
        <taxon>Agaricomycetes</taxon>
        <taxon>Polyporales</taxon>
        <taxon>Phaeolaceae</taxon>
        <taxon>Wolfiporia</taxon>
    </lineage>
</organism>
<feature type="region of interest" description="Disordered" evidence="1">
    <location>
        <begin position="1"/>
        <end position="95"/>
    </location>
</feature>
<feature type="compositionally biased region" description="Basic residues" evidence="1">
    <location>
        <begin position="238"/>
        <end position="250"/>
    </location>
</feature>
<gene>
    <name evidence="2" type="ORF">WOLCODRAFT_73360</name>
</gene>
<sequence length="303" mass="34346">MLPYFSNPHGLKESVQPVTRASLYADDDEDSGQHKERNADQDGMLSELEQLLKRSLGEVYTDMNSMNESEESSRTKKRRRAEINDTAQEASLPESMPFRLISNKLPPKAVHIEAKPPPAIIAKEPECEDNTEEARRRQSQAQEVAVDFEWLINESKKSYPVRGFSPLARLIEFADLPTPHPPLLITEFAKPPPEPPTFAKCPPHTVPSPHYLSIADIQCPIIDMAPSPSNSSHASALTKKRRRRNPRKAHERPPPAFWRPLREWGSKAAGYAMGYGGSWPVYKDDPLRYRYQRDTMRKGVIVA</sequence>
<dbReference type="OrthoDB" id="3063716at2759"/>
<reference evidence="2 3" key="1">
    <citation type="journal article" date="2012" name="Science">
        <title>The Paleozoic origin of enzymatic lignin decomposition reconstructed from 31 fungal genomes.</title>
        <authorList>
            <person name="Floudas D."/>
            <person name="Binder M."/>
            <person name="Riley R."/>
            <person name="Barry K."/>
            <person name="Blanchette R.A."/>
            <person name="Henrissat B."/>
            <person name="Martinez A.T."/>
            <person name="Otillar R."/>
            <person name="Spatafora J.W."/>
            <person name="Yadav J.S."/>
            <person name="Aerts A."/>
            <person name="Benoit I."/>
            <person name="Boyd A."/>
            <person name="Carlson A."/>
            <person name="Copeland A."/>
            <person name="Coutinho P.M."/>
            <person name="de Vries R.P."/>
            <person name="Ferreira P."/>
            <person name="Findley K."/>
            <person name="Foster B."/>
            <person name="Gaskell J."/>
            <person name="Glotzer D."/>
            <person name="Gorecki P."/>
            <person name="Heitman J."/>
            <person name="Hesse C."/>
            <person name="Hori C."/>
            <person name="Igarashi K."/>
            <person name="Jurgens J.A."/>
            <person name="Kallen N."/>
            <person name="Kersten P."/>
            <person name="Kohler A."/>
            <person name="Kuees U."/>
            <person name="Kumar T.K.A."/>
            <person name="Kuo A."/>
            <person name="LaButti K."/>
            <person name="Larrondo L.F."/>
            <person name="Lindquist E."/>
            <person name="Ling A."/>
            <person name="Lombard V."/>
            <person name="Lucas S."/>
            <person name="Lundell T."/>
            <person name="Martin R."/>
            <person name="McLaughlin D.J."/>
            <person name="Morgenstern I."/>
            <person name="Morin E."/>
            <person name="Murat C."/>
            <person name="Nagy L.G."/>
            <person name="Nolan M."/>
            <person name="Ohm R.A."/>
            <person name="Patyshakuliyeva A."/>
            <person name="Rokas A."/>
            <person name="Ruiz-Duenas F.J."/>
            <person name="Sabat G."/>
            <person name="Salamov A."/>
            <person name="Samejima M."/>
            <person name="Schmutz J."/>
            <person name="Slot J.C."/>
            <person name="St John F."/>
            <person name="Stenlid J."/>
            <person name="Sun H."/>
            <person name="Sun S."/>
            <person name="Syed K."/>
            <person name="Tsang A."/>
            <person name="Wiebenga A."/>
            <person name="Young D."/>
            <person name="Pisabarro A."/>
            <person name="Eastwood D.C."/>
            <person name="Martin F."/>
            <person name="Cullen D."/>
            <person name="Grigoriev I.V."/>
            <person name="Hibbett D.S."/>
        </authorList>
    </citation>
    <scope>NUCLEOTIDE SEQUENCE [LARGE SCALE GENOMIC DNA]</scope>
    <source>
        <strain evidence="2 3">MD-104</strain>
    </source>
</reference>